<feature type="region of interest" description="Disordered" evidence="1">
    <location>
        <begin position="124"/>
        <end position="174"/>
    </location>
</feature>
<comment type="caution">
    <text evidence="2">The sequence shown here is derived from an EMBL/GenBank/DDBJ whole genome shotgun (WGS) entry which is preliminary data.</text>
</comment>
<feature type="region of interest" description="Disordered" evidence="1">
    <location>
        <begin position="286"/>
        <end position="307"/>
    </location>
</feature>
<dbReference type="OrthoDB" id="248923at2759"/>
<name>A0A3S1B9I3_ELYCH</name>
<feature type="compositionally biased region" description="Low complexity" evidence="1">
    <location>
        <begin position="131"/>
        <end position="149"/>
    </location>
</feature>
<sequence>MQNYHRLFLASQDGYDRLTNLAGSGGAEGFKKSDGVDMSMRQSAALSLSSIQFGDISDEDSYPSSGSETQSRESSAGSVRSQLLPSNLASVRGSRTQRAGAGDPRRRDPRDLAELGILELDIPGAAKTSRDSGLSSGDPSPSASQSPALHLRNGRGGLRHAMNRSYSTNETSPSAVAAGGAMLGHKLDKRSRSAAMLTISPNKLREITDPIQQMLHQLHKLIYITQLPPTLSPNQNRRIIEQYKRALFAPNSSSTNLKLEMKKLMQGSRDIIDLNLGNLENLKRNSAGSEAESPLDPDKPVPPSYDPDYKDVGITYEYMQTILEAALEESGYYKMDTNSGRINRNT</sequence>
<reference evidence="2 3" key="1">
    <citation type="submission" date="2019-01" db="EMBL/GenBank/DDBJ databases">
        <title>A draft genome assembly of the solar-powered sea slug Elysia chlorotica.</title>
        <authorList>
            <person name="Cai H."/>
            <person name="Li Q."/>
            <person name="Fang X."/>
            <person name="Li J."/>
            <person name="Curtis N.E."/>
            <person name="Altenburger A."/>
            <person name="Shibata T."/>
            <person name="Feng M."/>
            <person name="Maeda T."/>
            <person name="Schwartz J.A."/>
            <person name="Shigenobu S."/>
            <person name="Lundholm N."/>
            <person name="Nishiyama T."/>
            <person name="Yang H."/>
            <person name="Hasebe M."/>
            <person name="Li S."/>
            <person name="Pierce S.K."/>
            <person name="Wang J."/>
        </authorList>
    </citation>
    <scope>NUCLEOTIDE SEQUENCE [LARGE SCALE GENOMIC DNA]</scope>
    <source>
        <strain evidence="2">EC2010</strain>
        <tissue evidence="2">Whole organism of an adult</tissue>
    </source>
</reference>
<feature type="compositionally biased region" description="Polar residues" evidence="1">
    <location>
        <begin position="76"/>
        <end position="97"/>
    </location>
</feature>
<gene>
    <name evidence="2" type="ORF">EGW08_013912</name>
</gene>
<evidence type="ECO:0000313" key="3">
    <source>
        <dbReference type="Proteomes" id="UP000271974"/>
    </source>
</evidence>
<protein>
    <submittedName>
        <fullName evidence="2">Uncharacterized protein</fullName>
    </submittedName>
</protein>
<organism evidence="2 3">
    <name type="scientific">Elysia chlorotica</name>
    <name type="common">Eastern emerald elysia</name>
    <name type="synonym">Sea slug</name>
    <dbReference type="NCBI Taxonomy" id="188477"/>
    <lineage>
        <taxon>Eukaryota</taxon>
        <taxon>Metazoa</taxon>
        <taxon>Spiralia</taxon>
        <taxon>Lophotrochozoa</taxon>
        <taxon>Mollusca</taxon>
        <taxon>Gastropoda</taxon>
        <taxon>Heterobranchia</taxon>
        <taxon>Euthyneura</taxon>
        <taxon>Panpulmonata</taxon>
        <taxon>Sacoglossa</taxon>
        <taxon>Placobranchoidea</taxon>
        <taxon>Plakobranchidae</taxon>
        <taxon>Elysia</taxon>
    </lineage>
</organism>
<accession>A0A3S1B9I3</accession>
<feature type="compositionally biased region" description="Polar residues" evidence="1">
    <location>
        <begin position="164"/>
        <end position="174"/>
    </location>
</feature>
<evidence type="ECO:0000256" key="1">
    <source>
        <dbReference type="SAM" id="MobiDB-lite"/>
    </source>
</evidence>
<feature type="compositionally biased region" description="Low complexity" evidence="1">
    <location>
        <begin position="64"/>
        <end position="75"/>
    </location>
</feature>
<dbReference type="Proteomes" id="UP000271974">
    <property type="component" value="Unassembled WGS sequence"/>
</dbReference>
<dbReference type="EMBL" id="RQTK01000517">
    <property type="protein sequence ID" value="RUS78334.1"/>
    <property type="molecule type" value="Genomic_DNA"/>
</dbReference>
<dbReference type="STRING" id="188477.A0A3S1B9I3"/>
<keyword evidence="3" id="KW-1185">Reference proteome</keyword>
<evidence type="ECO:0000313" key="2">
    <source>
        <dbReference type="EMBL" id="RUS78334.1"/>
    </source>
</evidence>
<proteinExistence type="predicted"/>
<feature type="region of interest" description="Disordered" evidence="1">
    <location>
        <begin position="56"/>
        <end position="111"/>
    </location>
</feature>
<dbReference type="AlphaFoldDB" id="A0A3S1B9I3"/>